<keyword evidence="4" id="KW-1133">Transmembrane helix</keyword>
<evidence type="ECO:0000256" key="4">
    <source>
        <dbReference type="SAM" id="Phobius"/>
    </source>
</evidence>
<dbReference type="RefSeq" id="WP_344156255.1">
    <property type="nucleotide sequence ID" value="NZ_BAAAQR010000014.1"/>
</dbReference>
<keyword evidence="4" id="KW-0812">Transmembrane</keyword>
<dbReference type="EMBL" id="BAAAQR010000014">
    <property type="protein sequence ID" value="GAA2153694.1"/>
    <property type="molecule type" value="Genomic_DNA"/>
</dbReference>
<organism evidence="5 6">
    <name type="scientific">Nocardioides koreensis</name>
    <dbReference type="NCBI Taxonomy" id="433651"/>
    <lineage>
        <taxon>Bacteria</taxon>
        <taxon>Bacillati</taxon>
        <taxon>Actinomycetota</taxon>
        <taxon>Actinomycetes</taxon>
        <taxon>Propionibacteriales</taxon>
        <taxon>Nocardioidaceae</taxon>
        <taxon>Nocardioides</taxon>
    </lineage>
</organism>
<name>A0ABP5LWY5_9ACTN</name>
<gene>
    <name evidence="5" type="ORF">GCM10009844_38460</name>
</gene>
<protein>
    <recommendedName>
        <fullName evidence="7">Mce-associated membrane protein</fullName>
    </recommendedName>
</protein>
<keyword evidence="2 4" id="KW-0472">Membrane</keyword>
<accession>A0ABP5LWY5</accession>
<evidence type="ECO:0000313" key="6">
    <source>
        <dbReference type="Proteomes" id="UP001501771"/>
    </source>
</evidence>
<evidence type="ECO:0000256" key="2">
    <source>
        <dbReference type="ARBA" id="ARBA00023136"/>
    </source>
</evidence>
<evidence type="ECO:0008006" key="7">
    <source>
        <dbReference type="Google" id="ProtNLM"/>
    </source>
</evidence>
<comment type="caution">
    <text evidence="5">The sequence shown here is derived from an EMBL/GenBank/DDBJ whole genome shotgun (WGS) entry which is preliminary data.</text>
</comment>
<dbReference type="PANTHER" id="PTHR37042">
    <property type="entry name" value="OUTER MEMBRANE PROTEIN RV1973"/>
    <property type="match status" value="1"/>
</dbReference>
<feature type="transmembrane region" description="Helical" evidence="4">
    <location>
        <begin position="75"/>
        <end position="94"/>
    </location>
</feature>
<proteinExistence type="predicted"/>
<evidence type="ECO:0000313" key="5">
    <source>
        <dbReference type="EMBL" id="GAA2153694.1"/>
    </source>
</evidence>
<dbReference type="PANTHER" id="PTHR37042:SF4">
    <property type="entry name" value="OUTER MEMBRANE PROTEIN RV1973"/>
    <property type="match status" value="1"/>
</dbReference>
<dbReference type="Proteomes" id="UP001501771">
    <property type="component" value="Unassembled WGS sequence"/>
</dbReference>
<reference evidence="6" key="1">
    <citation type="journal article" date="2019" name="Int. J. Syst. Evol. Microbiol.">
        <title>The Global Catalogue of Microorganisms (GCM) 10K type strain sequencing project: providing services to taxonomists for standard genome sequencing and annotation.</title>
        <authorList>
            <consortium name="The Broad Institute Genomics Platform"/>
            <consortium name="The Broad Institute Genome Sequencing Center for Infectious Disease"/>
            <person name="Wu L."/>
            <person name="Ma J."/>
        </authorList>
    </citation>
    <scope>NUCLEOTIDE SEQUENCE [LARGE SCALE GENOMIC DNA]</scope>
    <source>
        <strain evidence="6">JCM 16022</strain>
    </source>
</reference>
<comment type="subcellular location">
    <subcellularLocation>
        <location evidence="1">Membrane</location>
    </subcellularLocation>
</comment>
<sequence>MASTPPRPPRPPRRPVVGSRSPTARPRRVAGLRDEAGEPTEPTEVLEHPEGDSTPIETTGTPDPSRRRLGALGSLRTTVVLLVVLLVLVAVAAAESWDLWLRDEPTVSASRPVVTGQLAHQAAVEAASSATEEILSTSYKNYDDQVDQATGKMTDSFAEEYRKTVGDIRGDFVESKTELTVKVVAAGVVRASSQQVQALLFLNQYVQKQRKDTAFTPYRALVTVVHTEHGWLVSDIETQ</sequence>
<keyword evidence="6" id="KW-1185">Reference proteome</keyword>
<feature type="region of interest" description="Disordered" evidence="3">
    <location>
        <begin position="1"/>
        <end position="67"/>
    </location>
</feature>
<evidence type="ECO:0000256" key="3">
    <source>
        <dbReference type="SAM" id="MobiDB-lite"/>
    </source>
</evidence>
<evidence type="ECO:0000256" key="1">
    <source>
        <dbReference type="ARBA" id="ARBA00004370"/>
    </source>
</evidence>